<feature type="transmembrane region" description="Helical" evidence="1">
    <location>
        <begin position="271"/>
        <end position="296"/>
    </location>
</feature>
<dbReference type="PANTHER" id="PTHR30572:SF4">
    <property type="entry name" value="ABC TRANSPORTER PERMEASE YTRF"/>
    <property type="match status" value="1"/>
</dbReference>
<dbReference type="AlphaFoldDB" id="A0A6J4LUZ5"/>
<keyword evidence="1" id="KW-1133">Transmembrane helix</keyword>
<dbReference type="EMBL" id="CADCTU010000669">
    <property type="protein sequence ID" value="CAA9343032.1"/>
    <property type="molecule type" value="Genomic_DNA"/>
</dbReference>
<evidence type="ECO:0000259" key="2">
    <source>
        <dbReference type="Pfam" id="PF12704"/>
    </source>
</evidence>
<gene>
    <name evidence="3" type="ORF">AVDCRST_MAG11-3066</name>
</gene>
<name>A0A6J4LUZ5_9BACT</name>
<keyword evidence="1" id="KW-0472">Membrane</keyword>
<sequence length="314" mass="33468">MLTDVRFAVRALLRTPGFTAAAALCIALGVGANAAVFSALDAVLLHPLPTPALDRLVVLRDNLPTFNLLDAEVSAAEAHDLAARGDLFEASTAFTSANLTLSGTGAAERLSGVRTTGDFFRVFGTRPAVGRFYSAEHSWRGQHRVAVLSYGFWQERFGGDPAAVGRTLTLNGEPHEVVGVLPREFRYPRAGQLWLPYAMDSAALGNRGRLNMTAVARLRPGVTPERLRAGLRDETGRWQQRFPGPDGYASFGHSVTARPFVDFLAGQMRPVLLLLTGAVALVLLIACANVASLQLVRAGARARSLAVRAALGAG</sequence>
<dbReference type="GO" id="GO:0005886">
    <property type="term" value="C:plasma membrane"/>
    <property type="evidence" value="ECO:0007669"/>
    <property type="project" value="TreeGrafter"/>
</dbReference>
<evidence type="ECO:0000256" key="1">
    <source>
        <dbReference type="SAM" id="Phobius"/>
    </source>
</evidence>
<dbReference type="Pfam" id="PF12704">
    <property type="entry name" value="MacB_PCD"/>
    <property type="match status" value="1"/>
</dbReference>
<keyword evidence="1" id="KW-0812">Transmembrane</keyword>
<feature type="non-terminal residue" evidence="3">
    <location>
        <position position="314"/>
    </location>
</feature>
<dbReference type="PANTHER" id="PTHR30572">
    <property type="entry name" value="MEMBRANE COMPONENT OF TRANSPORTER-RELATED"/>
    <property type="match status" value="1"/>
</dbReference>
<proteinExistence type="predicted"/>
<dbReference type="InterPro" id="IPR050250">
    <property type="entry name" value="Macrolide_Exporter_MacB"/>
</dbReference>
<protein>
    <recommendedName>
        <fullName evidence="2">MacB-like periplasmic core domain-containing protein</fullName>
    </recommendedName>
</protein>
<feature type="domain" description="MacB-like periplasmic core" evidence="2">
    <location>
        <begin position="19"/>
        <end position="233"/>
    </location>
</feature>
<accession>A0A6J4LUZ5</accession>
<reference evidence="3" key="1">
    <citation type="submission" date="2020-02" db="EMBL/GenBank/DDBJ databases">
        <authorList>
            <person name="Meier V. D."/>
        </authorList>
    </citation>
    <scope>NUCLEOTIDE SEQUENCE</scope>
    <source>
        <strain evidence="3">AVDCRST_MAG11</strain>
    </source>
</reference>
<dbReference type="GO" id="GO:0022857">
    <property type="term" value="F:transmembrane transporter activity"/>
    <property type="evidence" value="ECO:0007669"/>
    <property type="project" value="TreeGrafter"/>
</dbReference>
<dbReference type="InterPro" id="IPR025857">
    <property type="entry name" value="MacB_PCD"/>
</dbReference>
<evidence type="ECO:0000313" key="3">
    <source>
        <dbReference type="EMBL" id="CAA9343032.1"/>
    </source>
</evidence>
<organism evidence="3">
    <name type="scientific">uncultured Gemmatimonadaceae bacterium</name>
    <dbReference type="NCBI Taxonomy" id="246130"/>
    <lineage>
        <taxon>Bacteria</taxon>
        <taxon>Pseudomonadati</taxon>
        <taxon>Gemmatimonadota</taxon>
        <taxon>Gemmatimonadia</taxon>
        <taxon>Gemmatimonadales</taxon>
        <taxon>Gemmatimonadaceae</taxon>
        <taxon>environmental samples</taxon>
    </lineage>
</organism>